<dbReference type="Proteomes" id="UP001169719">
    <property type="component" value="Unassembled WGS sequence"/>
</dbReference>
<dbReference type="InterPro" id="IPR002881">
    <property type="entry name" value="DUF58"/>
</dbReference>
<dbReference type="PANTHER" id="PTHR33608">
    <property type="entry name" value="BLL2464 PROTEIN"/>
    <property type="match status" value="1"/>
</dbReference>
<evidence type="ECO:0000259" key="1">
    <source>
        <dbReference type="Pfam" id="PF01882"/>
    </source>
</evidence>
<proteinExistence type="predicted"/>
<comment type="caution">
    <text evidence="2">The sequence shown here is derived from an EMBL/GenBank/DDBJ whole genome shotgun (WGS) entry which is preliminary data.</text>
</comment>
<dbReference type="EMBL" id="JAUEOZ010000002">
    <property type="protein sequence ID" value="MDN2482717.1"/>
    <property type="molecule type" value="Genomic_DNA"/>
</dbReference>
<name>A0ABT7Y3Z5_9VIBR</name>
<dbReference type="Pfam" id="PF01882">
    <property type="entry name" value="DUF58"/>
    <property type="match status" value="1"/>
</dbReference>
<dbReference type="RefSeq" id="WP_289962769.1">
    <property type="nucleotide sequence ID" value="NZ_JAUEOZ010000002.1"/>
</dbReference>
<gene>
    <name evidence="2" type="ORF">QWJ08_15365</name>
</gene>
<keyword evidence="3" id="KW-1185">Reference proteome</keyword>
<reference evidence="2" key="1">
    <citation type="submission" date="2024-05" db="EMBL/GenBank/DDBJ databases">
        <title>Genome Sequences of Four Agar- Degrading Marine Bacteria.</title>
        <authorList>
            <person name="Phillips E.K."/>
            <person name="Shaffer J.C."/>
            <person name="Henson M.W."/>
            <person name="Temperton B."/>
            <person name="Thrash C.J."/>
            <person name="Martin M.O."/>
        </authorList>
    </citation>
    <scope>NUCLEOTIDE SEQUENCE</scope>
    <source>
        <strain evidence="2">EKP203</strain>
    </source>
</reference>
<organism evidence="2 3">
    <name type="scientific">Vibrio agarivorans</name>
    <dbReference type="NCBI Taxonomy" id="153622"/>
    <lineage>
        <taxon>Bacteria</taxon>
        <taxon>Pseudomonadati</taxon>
        <taxon>Pseudomonadota</taxon>
        <taxon>Gammaproteobacteria</taxon>
        <taxon>Vibrionales</taxon>
        <taxon>Vibrionaceae</taxon>
        <taxon>Vibrio</taxon>
    </lineage>
</organism>
<evidence type="ECO:0000313" key="2">
    <source>
        <dbReference type="EMBL" id="MDN2482717.1"/>
    </source>
</evidence>
<sequence length="307" mass="34954">MKKDDLRVYPSPQQLGEMSLRGRNLSWQPPYQKLTPLTGKHRSKQRGRGLDFVELRHYYAGDDVRCIDWKVTQRTGQPYLRVYAEENDKNIALLIDLRTTMFFASDGQMKSVVASEAAAIAAGAANHHGDRVGAVILTDDGIVTLPFRRGEKALFALLSAVSEHANKLPNWEAPQKGKPTLADGLQHLVDMGLKESQCFIFSDFNDYNKQQASSMIDTLAHRNSLVGVCITDPLEAQFPQQNIVLGNNDYQVELKKDDKESRARFEHYIQQQKLDLQQHFLRHRLALLNLTTHQNAWEQLWSMTRPA</sequence>
<evidence type="ECO:0000313" key="3">
    <source>
        <dbReference type="Proteomes" id="UP001169719"/>
    </source>
</evidence>
<protein>
    <submittedName>
        <fullName evidence="2">DUF58 domain-containing protein</fullName>
    </submittedName>
</protein>
<feature type="domain" description="DUF58" evidence="1">
    <location>
        <begin position="54"/>
        <end position="273"/>
    </location>
</feature>
<accession>A0ABT7Y3Z5</accession>
<dbReference type="PANTHER" id="PTHR33608:SF12">
    <property type="entry name" value="DUF58 DOMAIN-CONTAINING PROTEIN"/>
    <property type="match status" value="1"/>
</dbReference>